<gene>
    <name evidence="2" type="ORF">LCGC14_2089610</name>
</gene>
<evidence type="ECO:0000313" key="2">
    <source>
        <dbReference type="EMBL" id="KKL71967.1"/>
    </source>
</evidence>
<name>A0A0F9H9W6_9ZZZZ</name>
<protein>
    <submittedName>
        <fullName evidence="2">Uncharacterized protein</fullName>
    </submittedName>
</protein>
<proteinExistence type="predicted"/>
<dbReference type="AlphaFoldDB" id="A0A0F9H9W6"/>
<reference evidence="2" key="1">
    <citation type="journal article" date="2015" name="Nature">
        <title>Complex archaea that bridge the gap between prokaryotes and eukaryotes.</title>
        <authorList>
            <person name="Spang A."/>
            <person name="Saw J.H."/>
            <person name="Jorgensen S.L."/>
            <person name="Zaremba-Niedzwiedzka K."/>
            <person name="Martijn J."/>
            <person name="Lind A.E."/>
            <person name="van Eijk R."/>
            <person name="Schleper C."/>
            <person name="Guy L."/>
            <person name="Ettema T.J."/>
        </authorList>
    </citation>
    <scope>NUCLEOTIDE SEQUENCE</scope>
</reference>
<feature type="non-terminal residue" evidence="2">
    <location>
        <position position="1"/>
    </location>
</feature>
<keyword evidence="1" id="KW-0472">Membrane</keyword>
<evidence type="ECO:0000256" key="1">
    <source>
        <dbReference type="SAM" id="Phobius"/>
    </source>
</evidence>
<accession>A0A0F9H9W6</accession>
<comment type="caution">
    <text evidence="2">The sequence shown here is derived from an EMBL/GenBank/DDBJ whole genome shotgun (WGS) entry which is preliminary data.</text>
</comment>
<feature type="transmembrane region" description="Helical" evidence="1">
    <location>
        <begin position="6"/>
        <end position="28"/>
    </location>
</feature>
<organism evidence="2">
    <name type="scientific">marine sediment metagenome</name>
    <dbReference type="NCBI Taxonomy" id="412755"/>
    <lineage>
        <taxon>unclassified sequences</taxon>
        <taxon>metagenomes</taxon>
        <taxon>ecological metagenomes</taxon>
    </lineage>
</organism>
<keyword evidence="1" id="KW-1133">Transmembrane helix</keyword>
<sequence length="203" mass="21433">RQTYKLTFSVILILSIILFFVFAGTSWARQGRVPGAYIVKEVPSSPLATTNVHKIHNINNALYTIDENGLTWVLAGSGATEFETGVSTPYIRFTITPQTSDVVLTATTVGPQNIDTSSGTVHVEIPAPSTANAGLVLGPLMRDGSSGVSVWTQSGSIDYGGISATTWYNHSSAGSGAVFSAIYGESGNSIFIINLTDAWGARN</sequence>
<keyword evidence="1" id="KW-0812">Transmembrane</keyword>
<dbReference type="EMBL" id="LAZR01025422">
    <property type="protein sequence ID" value="KKL71967.1"/>
    <property type="molecule type" value="Genomic_DNA"/>
</dbReference>